<evidence type="ECO:0000256" key="7">
    <source>
        <dbReference type="HAMAP-Rule" id="MF_00227"/>
    </source>
</evidence>
<dbReference type="GO" id="GO:0004526">
    <property type="term" value="F:ribonuclease P activity"/>
    <property type="evidence" value="ECO:0007669"/>
    <property type="project" value="UniProtKB-UniRule"/>
</dbReference>
<evidence type="ECO:0000313" key="9">
    <source>
        <dbReference type="EMBL" id="GHD34798.1"/>
    </source>
</evidence>
<dbReference type="SUPFAM" id="SSF54211">
    <property type="entry name" value="Ribosomal protein S5 domain 2-like"/>
    <property type="match status" value="1"/>
</dbReference>
<proteinExistence type="inferred from homology"/>
<dbReference type="InterPro" id="IPR020568">
    <property type="entry name" value="Ribosomal_Su5_D2-typ_SF"/>
</dbReference>
<dbReference type="Gene3D" id="3.30.230.10">
    <property type="match status" value="1"/>
</dbReference>
<dbReference type="RefSeq" id="WP_189477755.1">
    <property type="nucleotide sequence ID" value="NZ_BMYM01000002.1"/>
</dbReference>
<dbReference type="InterPro" id="IPR000100">
    <property type="entry name" value="RNase_P"/>
</dbReference>
<dbReference type="GO" id="GO:0030677">
    <property type="term" value="C:ribonuclease P complex"/>
    <property type="evidence" value="ECO:0007669"/>
    <property type="project" value="TreeGrafter"/>
</dbReference>
<dbReference type="HAMAP" id="MF_00227">
    <property type="entry name" value="RNase_P"/>
    <property type="match status" value="1"/>
</dbReference>
<keyword evidence="3 7" id="KW-0540">Nuclease</keyword>
<dbReference type="PANTHER" id="PTHR33992">
    <property type="entry name" value="RIBONUCLEASE P PROTEIN COMPONENT"/>
    <property type="match status" value="1"/>
</dbReference>
<dbReference type="EC" id="3.1.26.5" evidence="7 8"/>
<keyword evidence="10" id="KW-1185">Reference proteome</keyword>
<comment type="subunit">
    <text evidence="7">Consists of a catalytic RNA component (M1 or rnpB) and a protein subunit.</text>
</comment>
<comment type="similarity">
    <text evidence="7">Belongs to the RnpA family.</text>
</comment>
<dbReference type="PROSITE" id="PS00648">
    <property type="entry name" value="RIBONUCLEASE_P"/>
    <property type="match status" value="1"/>
</dbReference>
<evidence type="ECO:0000313" key="10">
    <source>
        <dbReference type="Proteomes" id="UP000644693"/>
    </source>
</evidence>
<organism evidence="9 10">
    <name type="scientific">Parahalioglobus pacificus</name>
    <dbReference type="NCBI Taxonomy" id="930806"/>
    <lineage>
        <taxon>Bacteria</taxon>
        <taxon>Pseudomonadati</taxon>
        <taxon>Pseudomonadota</taxon>
        <taxon>Gammaproteobacteria</taxon>
        <taxon>Cellvibrionales</taxon>
        <taxon>Halieaceae</taxon>
        <taxon>Parahalioglobus</taxon>
    </lineage>
</organism>
<evidence type="ECO:0000256" key="5">
    <source>
        <dbReference type="ARBA" id="ARBA00022801"/>
    </source>
</evidence>
<evidence type="ECO:0000256" key="3">
    <source>
        <dbReference type="ARBA" id="ARBA00022722"/>
    </source>
</evidence>
<dbReference type="Pfam" id="PF00825">
    <property type="entry name" value="Ribonuclease_P"/>
    <property type="match status" value="1"/>
</dbReference>
<name>A0A918XK96_9GAMM</name>
<dbReference type="AlphaFoldDB" id="A0A918XK96"/>
<dbReference type="Proteomes" id="UP000644693">
    <property type="component" value="Unassembled WGS sequence"/>
</dbReference>
<accession>A0A918XK96</accession>
<comment type="caution">
    <text evidence="9">The sequence shown here is derived from an EMBL/GenBank/DDBJ whole genome shotgun (WGS) entry which is preliminary data.</text>
</comment>
<reference evidence="9" key="2">
    <citation type="submission" date="2020-09" db="EMBL/GenBank/DDBJ databases">
        <authorList>
            <person name="Sun Q."/>
            <person name="Kim S."/>
        </authorList>
    </citation>
    <scope>NUCLEOTIDE SEQUENCE</scope>
    <source>
        <strain evidence="9">KCTC 23430</strain>
    </source>
</reference>
<evidence type="ECO:0000256" key="8">
    <source>
        <dbReference type="NCBIfam" id="TIGR00188"/>
    </source>
</evidence>
<gene>
    <name evidence="7 9" type="primary">rnpA</name>
    <name evidence="9" type="ORF">GCM10007053_20970</name>
</gene>
<keyword evidence="5 7" id="KW-0378">Hydrolase</keyword>
<dbReference type="EMBL" id="BMYM01000002">
    <property type="protein sequence ID" value="GHD34798.1"/>
    <property type="molecule type" value="Genomic_DNA"/>
</dbReference>
<comment type="function">
    <text evidence="1 7">RNaseP catalyzes the removal of the 5'-leader sequence from pre-tRNA to produce the mature 5'-terminus. It can also cleave other RNA substrates such as 4.5S RNA. The protein component plays an auxiliary but essential role in vivo by binding to the 5'-leader sequence and broadening the substrate specificity of the ribozyme.</text>
</comment>
<comment type="catalytic activity">
    <reaction evidence="7">
        <text>Endonucleolytic cleavage of RNA, removing 5'-extranucleotides from tRNA precursor.</text>
        <dbReference type="EC" id="3.1.26.5"/>
    </reaction>
</comment>
<evidence type="ECO:0000256" key="2">
    <source>
        <dbReference type="ARBA" id="ARBA00022694"/>
    </source>
</evidence>
<keyword evidence="2 7" id="KW-0819">tRNA processing</keyword>
<keyword evidence="4 7" id="KW-0255">Endonuclease</keyword>
<reference evidence="9" key="1">
    <citation type="journal article" date="2014" name="Int. J. Syst. Evol. Microbiol.">
        <title>Complete genome sequence of Corynebacterium casei LMG S-19264T (=DSM 44701T), isolated from a smear-ripened cheese.</title>
        <authorList>
            <consortium name="US DOE Joint Genome Institute (JGI-PGF)"/>
            <person name="Walter F."/>
            <person name="Albersmeier A."/>
            <person name="Kalinowski J."/>
            <person name="Ruckert C."/>
        </authorList>
    </citation>
    <scope>NUCLEOTIDE SEQUENCE</scope>
    <source>
        <strain evidence="9">KCTC 23430</strain>
    </source>
</reference>
<dbReference type="InterPro" id="IPR020539">
    <property type="entry name" value="RNase_P_CS"/>
</dbReference>
<evidence type="ECO:0000256" key="4">
    <source>
        <dbReference type="ARBA" id="ARBA00022759"/>
    </source>
</evidence>
<dbReference type="GO" id="GO:0001682">
    <property type="term" value="P:tRNA 5'-leader removal"/>
    <property type="evidence" value="ECO:0007669"/>
    <property type="project" value="UniProtKB-UniRule"/>
</dbReference>
<dbReference type="NCBIfam" id="TIGR00188">
    <property type="entry name" value="rnpA"/>
    <property type="match status" value="1"/>
</dbReference>
<evidence type="ECO:0000256" key="1">
    <source>
        <dbReference type="ARBA" id="ARBA00002663"/>
    </source>
</evidence>
<evidence type="ECO:0000256" key="6">
    <source>
        <dbReference type="ARBA" id="ARBA00022884"/>
    </source>
</evidence>
<protein>
    <recommendedName>
        <fullName evidence="7 8">Ribonuclease P protein component</fullName>
        <shortName evidence="7">RNase P protein</shortName>
        <shortName evidence="7">RNaseP protein</shortName>
        <ecNumber evidence="7 8">3.1.26.5</ecNumber>
    </recommendedName>
    <alternativeName>
        <fullName evidence="7">Protein C5</fullName>
    </alternativeName>
</protein>
<keyword evidence="6 7" id="KW-0694">RNA-binding</keyword>
<dbReference type="GO" id="GO:0000049">
    <property type="term" value="F:tRNA binding"/>
    <property type="evidence" value="ECO:0007669"/>
    <property type="project" value="UniProtKB-UniRule"/>
</dbReference>
<dbReference type="GO" id="GO:0042781">
    <property type="term" value="F:3'-tRNA processing endoribonuclease activity"/>
    <property type="evidence" value="ECO:0007669"/>
    <property type="project" value="TreeGrafter"/>
</dbReference>
<dbReference type="InterPro" id="IPR014721">
    <property type="entry name" value="Ribsml_uS5_D2-typ_fold_subgr"/>
</dbReference>
<dbReference type="PANTHER" id="PTHR33992:SF1">
    <property type="entry name" value="RIBONUCLEASE P PROTEIN COMPONENT"/>
    <property type="match status" value="1"/>
</dbReference>
<sequence>MSRRVGGATGTRAPATFGKSQRLLKAADFKQVFDHNEARASHRYFLLLAKPAADNQQRLGLVVAKKNVRLAVQRNRIKRVVRETFRQLPEQQPPLDTIFLARRGIDQLDKRALSSILREQWSKLAKQIAATPTSES</sequence>